<name>A0A8J4CU44_9CHLO</name>
<protein>
    <submittedName>
        <fullName evidence="2">Uncharacterized protein</fullName>
    </submittedName>
</protein>
<sequence length="100" mass="9926">MPIMKAAGAAGRAAGPENDGSGPSISTPGGSGGGSGAGPSGSGGESGRGRPRPEDDDDDDDDNQSMPNCCNISASIRCFPLQKPLSRRPGWPKAELLAAC</sequence>
<feature type="compositionally biased region" description="Gly residues" evidence="1">
    <location>
        <begin position="29"/>
        <end position="46"/>
    </location>
</feature>
<proteinExistence type="predicted"/>
<accession>A0A8J4CU44</accession>
<reference evidence="2" key="1">
    <citation type="journal article" date="2021" name="Proc. Natl. Acad. Sci. U.S.A.">
        <title>Three genomes in the algal genus Volvox reveal the fate of a haploid sex-determining region after a transition to homothallism.</title>
        <authorList>
            <person name="Yamamoto K."/>
            <person name="Hamaji T."/>
            <person name="Kawai-Toyooka H."/>
            <person name="Matsuzaki R."/>
            <person name="Takahashi F."/>
            <person name="Nishimura Y."/>
            <person name="Kawachi M."/>
            <person name="Noguchi H."/>
            <person name="Minakuchi Y."/>
            <person name="Umen J.G."/>
            <person name="Toyoda A."/>
            <person name="Nozaki H."/>
        </authorList>
    </citation>
    <scope>NUCLEOTIDE SEQUENCE</scope>
    <source>
        <strain evidence="2">NIES-3786</strain>
    </source>
</reference>
<dbReference type="Proteomes" id="UP000747110">
    <property type="component" value="Unassembled WGS sequence"/>
</dbReference>
<feature type="compositionally biased region" description="Low complexity" evidence="1">
    <location>
        <begin position="1"/>
        <end position="28"/>
    </location>
</feature>
<evidence type="ECO:0000313" key="2">
    <source>
        <dbReference type="EMBL" id="GIL88699.1"/>
    </source>
</evidence>
<feature type="compositionally biased region" description="Acidic residues" evidence="1">
    <location>
        <begin position="54"/>
        <end position="63"/>
    </location>
</feature>
<keyword evidence="3" id="KW-1185">Reference proteome</keyword>
<comment type="caution">
    <text evidence="2">The sequence shown here is derived from an EMBL/GenBank/DDBJ whole genome shotgun (WGS) entry which is preliminary data.</text>
</comment>
<evidence type="ECO:0000256" key="1">
    <source>
        <dbReference type="SAM" id="MobiDB-lite"/>
    </source>
</evidence>
<dbReference type="AlphaFoldDB" id="A0A8J4CU44"/>
<evidence type="ECO:0000313" key="3">
    <source>
        <dbReference type="Proteomes" id="UP000747110"/>
    </source>
</evidence>
<gene>
    <name evidence="2" type="ORF">Vretifemale_16612</name>
</gene>
<dbReference type="EMBL" id="BNCP01000046">
    <property type="protein sequence ID" value="GIL88699.1"/>
    <property type="molecule type" value="Genomic_DNA"/>
</dbReference>
<organism evidence="2 3">
    <name type="scientific">Volvox reticuliferus</name>
    <dbReference type="NCBI Taxonomy" id="1737510"/>
    <lineage>
        <taxon>Eukaryota</taxon>
        <taxon>Viridiplantae</taxon>
        <taxon>Chlorophyta</taxon>
        <taxon>core chlorophytes</taxon>
        <taxon>Chlorophyceae</taxon>
        <taxon>CS clade</taxon>
        <taxon>Chlamydomonadales</taxon>
        <taxon>Volvocaceae</taxon>
        <taxon>Volvox</taxon>
    </lineage>
</organism>
<feature type="region of interest" description="Disordered" evidence="1">
    <location>
        <begin position="1"/>
        <end position="69"/>
    </location>
</feature>